<dbReference type="Proteomes" id="UP001152795">
    <property type="component" value="Unassembled WGS sequence"/>
</dbReference>
<protein>
    <submittedName>
        <fullName evidence="1">Uncharacterized protein</fullName>
    </submittedName>
</protein>
<dbReference type="OrthoDB" id="2160826at2759"/>
<accession>A0A6S7GQT4</accession>
<reference evidence="1" key="1">
    <citation type="submission" date="2020-04" db="EMBL/GenBank/DDBJ databases">
        <authorList>
            <person name="Alioto T."/>
            <person name="Alioto T."/>
            <person name="Gomez Garrido J."/>
        </authorList>
    </citation>
    <scope>NUCLEOTIDE SEQUENCE</scope>
    <source>
        <strain evidence="1">A484AB</strain>
    </source>
</reference>
<evidence type="ECO:0000313" key="1">
    <source>
        <dbReference type="EMBL" id="CAB3995824.1"/>
    </source>
</evidence>
<evidence type="ECO:0000313" key="2">
    <source>
        <dbReference type="Proteomes" id="UP001152795"/>
    </source>
</evidence>
<dbReference type="AlphaFoldDB" id="A0A6S7GQT4"/>
<sequence length="273" mass="32037">MGQLVNDVQRTFEDQTTMFKLNLSFGFVLFNNDTEQMQYHHSSANNNRVFDAPFLMRNREDLDQVRATLENLDVFELARQRRPNSKWVVMDITNATFYVTKLRDHPIGRSRRLPKYVLENPAIVSLDCNGQTGLPYEDNLCLFRCLALHRRCHPHNLERDTQHYFERYSEDDDFDGVTLEESPELEKMFELNIHRETEHLQNTAKLTWEAEHIPLSVSVHSNVSGYNRPKCFVSSGCASDMIKEFVDYLVKISQKSYALLLDRFSDVFEQINE</sequence>
<comment type="caution">
    <text evidence="1">The sequence shown here is derived from an EMBL/GenBank/DDBJ whole genome shotgun (WGS) entry which is preliminary data.</text>
</comment>
<organism evidence="1 2">
    <name type="scientific">Paramuricea clavata</name>
    <name type="common">Red gorgonian</name>
    <name type="synonym">Violescent sea-whip</name>
    <dbReference type="NCBI Taxonomy" id="317549"/>
    <lineage>
        <taxon>Eukaryota</taxon>
        <taxon>Metazoa</taxon>
        <taxon>Cnidaria</taxon>
        <taxon>Anthozoa</taxon>
        <taxon>Octocorallia</taxon>
        <taxon>Malacalcyonacea</taxon>
        <taxon>Plexauridae</taxon>
        <taxon>Paramuricea</taxon>
    </lineage>
</organism>
<keyword evidence="2" id="KW-1185">Reference proteome</keyword>
<dbReference type="EMBL" id="CACRXK020002738">
    <property type="protein sequence ID" value="CAB3995824.1"/>
    <property type="molecule type" value="Genomic_DNA"/>
</dbReference>
<proteinExistence type="predicted"/>
<name>A0A6S7GQT4_PARCT</name>
<gene>
    <name evidence="1" type="ORF">PACLA_8A057336</name>
</gene>